<dbReference type="EMBL" id="BMIG01000004">
    <property type="protein sequence ID" value="GGA94606.1"/>
    <property type="molecule type" value="Genomic_DNA"/>
</dbReference>
<dbReference type="RefSeq" id="WP_188707698.1">
    <property type="nucleotide sequence ID" value="NZ_BMIG01000004.1"/>
</dbReference>
<feature type="transmembrane region" description="Helical" evidence="5">
    <location>
        <begin position="207"/>
        <end position="223"/>
    </location>
</feature>
<gene>
    <name evidence="7" type="ORF">GCM10011496_14590</name>
</gene>
<dbReference type="AlphaFoldDB" id="A0A916SE37"/>
<comment type="caution">
    <text evidence="7">The sequence shown here is derived from an EMBL/GenBank/DDBJ whole genome shotgun (WGS) entry which is preliminary data.</text>
</comment>
<feature type="transmembrane region" description="Helical" evidence="5">
    <location>
        <begin position="112"/>
        <end position="135"/>
    </location>
</feature>
<feature type="transmembrane region" description="Helical" evidence="5">
    <location>
        <begin position="147"/>
        <end position="170"/>
    </location>
</feature>
<feature type="transmembrane region" description="Helical" evidence="5">
    <location>
        <begin position="390"/>
        <end position="407"/>
    </location>
</feature>
<feature type="transmembrane region" description="Helical" evidence="5">
    <location>
        <begin position="228"/>
        <end position="245"/>
    </location>
</feature>
<keyword evidence="3 5" id="KW-1133">Transmembrane helix</keyword>
<evidence type="ECO:0000259" key="6">
    <source>
        <dbReference type="Pfam" id="PF04932"/>
    </source>
</evidence>
<dbReference type="Pfam" id="PF04932">
    <property type="entry name" value="Wzy_C"/>
    <property type="match status" value="1"/>
</dbReference>
<feature type="transmembrane region" description="Helical" evidence="5">
    <location>
        <begin position="86"/>
        <end position="105"/>
    </location>
</feature>
<dbReference type="InterPro" id="IPR007016">
    <property type="entry name" value="O-antigen_ligase-rel_domated"/>
</dbReference>
<evidence type="ECO:0000256" key="2">
    <source>
        <dbReference type="ARBA" id="ARBA00022692"/>
    </source>
</evidence>
<keyword evidence="4 5" id="KW-0472">Membrane</keyword>
<dbReference type="Proteomes" id="UP000620596">
    <property type="component" value="Unassembled WGS sequence"/>
</dbReference>
<dbReference type="PANTHER" id="PTHR37422">
    <property type="entry name" value="TEICHURONIC ACID BIOSYNTHESIS PROTEIN TUAE"/>
    <property type="match status" value="1"/>
</dbReference>
<dbReference type="InterPro" id="IPR051533">
    <property type="entry name" value="WaaL-like"/>
</dbReference>
<feature type="transmembrane region" description="Helical" evidence="5">
    <location>
        <begin position="63"/>
        <end position="80"/>
    </location>
</feature>
<comment type="subcellular location">
    <subcellularLocation>
        <location evidence="1">Membrane</location>
        <topology evidence="1">Multi-pass membrane protein</topology>
    </subcellularLocation>
</comment>
<evidence type="ECO:0000256" key="1">
    <source>
        <dbReference type="ARBA" id="ARBA00004141"/>
    </source>
</evidence>
<proteinExistence type="predicted"/>
<evidence type="ECO:0000313" key="7">
    <source>
        <dbReference type="EMBL" id="GGA94606.1"/>
    </source>
</evidence>
<evidence type="ECO:0000256" key="3">
    <source>
        <dbReference type="ARBA" id="ARBA00022989"/>
    </source>
</evidence>
<sequence length="422" mass="44713">MTTRRINTRIAAAGMAAVATGLSVAIMSLAKVVLLIAALLLLLRGNRASGRDAALHELWTPKLVLLIISAFAASLLWTSAPTSEALVAMGKYGKLLVIPALLVLIRTPREATWALTAFLGAQAFLLISSLLLYFHLPVPWATSRDALTSYAVFSSYLDQGIMSAVAAAVFWHLKGLAPVRSLFYACIGMSVLALGNVFIVFTGRTGHLAGIVMMSLAIFWALPRRYRFAALFATPLICLLVFFSFDKVAQRFAATTAEISAYTAGVGAATSADNRLDFWAGSLGAIAAHPFRGTGAGSWITEYNRIQGAKSSAFKDLGSRKEGNAGNPHQEYLLWGVQLGVGGIALLLVFLGAGAVDLLKMSSPIARAGLSVVAALAVSCLFNSSLYDAYIGDFFCLTLGILLAYGVHGGAMRARQESPTPT</sequence>
<accession>A0A916SE37</accession>
<keyword evidence="2 5" id="KW-0812">Transmembrane</keyword>
<keyword evidence="8" id="KW-1185">Reference proteome</keyword>
<feature type="domain" description="O-antigen ligase-related" evidence="6">
    <location>
        <begin position="192"/>
        <end position="348"/>
    </location>
</feature>
<reference evidence="7" key="2">
    <citation type="submission" date="2020-09" db="EMBL/GenBank/DDBJ databases">
        <authorList>
            <person name="Sun Q."/>
            <person name="Zhou Y."/>
        </authorList>
    </citation>
    <scope>NUCLEOTIDE SEQUENCE</scope>
    <source>
        <strain evidence="7">CGMCC 1.15322</strain>
    </source>
</reference>
<feature type="transmembrane region" description="Helical" evidence="5">
    <location>
        <begin position="332"/>
        <end position="353"/>
    </location>
</feature>
<evidence type="ECO:0000256" key="4">
    <source>
        <dbReference type="ARBA" id="ARBA00023136"/>
    </source>
</evidence>
<organism evidence="7 8">
    <name type="scientific">Polaromonas eurypsychrophila</name>
    <dbReference type="NCBI Taxonomy" id="1614635"/>
    <lineage>
        <taxon>Bacteria</taxon>
        <taxon>Pseudomonadati</taxon>
        <taxon>Pseudomonadota</taxon>
        <taxon>Betaproteobacteria</taxon>
        <taxon>Burkholderiales</taxon>
        <taxon>Comamonadaceae</taxon>
        <taxon>Polaromonas</taxon>
    </lineage>
</organism>
<evidence type="ECO:0000313" key="8">
    <source>
        <dbReference type="Proteomes" id="UP000620596"/>
    </source>
</evidence>
<reference evidence="7" key="1">
    <citation type="journal article" date="2014" name="Int. J. Syst. Evol. Microbiol.">
        <title>Complete genome sequence of Corynebacterium casei LMG S-19264T (=DSM 44701T), isolated from a smear-ripened cheese.</title>
        <authorList>
            <consortium name="US DOE Joint Genome Institute (JGI-PGF)"/>
            <person name="Walter F."/>
            <person name="Albersmeier A."/>
            <person name="Kalinowski J."/>
            <person name="Ruckert C."/>
        </authorList>
    </citation>
    <scope>NUCLEOTIDE SEQUENCE</scope>
    <source>
        <strain evidence="7">CGMCC 1.15322</strain>
    </source>
</reference>
<dbReference type="PANTHER" id="PTHR37422:SF13">
    <property type="entry name" value="LIPOPOLYSACCHARIDE BIOSYNTHESIS PROTEIN PA4999-RELATED"/>
    <property type="match status" value="1"/>
</dbReference>
<feature type="transmembrane region" description="Helical" evidence="5">
    <location>
        <begin position="365"/>
        <end position="384"/>
    </location>
</feature>
<evidence type="ECO:0000256" key="5">
    <source>
        <dbReference type="SAM" id="Phobius"/>
    </source>
</evidence>
<name>A0A916SE37_9BURK</name>
<dbReference type="GO" id="GO:0016020">
    <property type="term" value="C:membrane"/>
    <property type="evidence" value="ECO:0007669"/>
    <property type="project" value="UniProtKB-SubCell"/>
</dbReference>
<feature type="transmembrane region" description="Helical" evidence="5">
    <location>
        <begin position="182"/>
        <end position="201"/>
    </location>
</feature>
<feature type="transmembrane region" description="Helical" evidence="5">
    <location>
        <begin position="12"/>
        <end position="43"/>
    </location>
</feature>
<protein>
    <recommendedName>
        <fullName evidence="6">O-antigen ligase-related domain-containing protein</fullName>
    </recommendedName>
</protein>